<dbReference type="EMBL" id="LLXJ01000032">
    <property type="protein sequence ID" value="PKC16837.1"/>
    <property type="molecule type" value="Genomic_DNA"/>
</dbReference>
<dbReference type="VEuPathDB" id="FungiDB:RhiirA1_482062"/>
<evidence type="ECO:0000313" key="1">
    <source>
        <dbReference type="EMBL" id="PKC16837.1"/>
    </source>
</evidence>
<reference evidence="1 2" key="2">
    <citation type="submission" date="2017-09" db="EMBL/GenBank/DDBJ databases">
        <title>Extensive intraspecific genome diversity in a model arbuscular mycorrhizal fungus.</title>
        <authorList>
            <person name="Chen E.C."/>
            <person name="Morin E."/>
            <person name="Beaudet D."/>
            <person name="Noel J."/>
            <person name="Ndikumana S."/>
            <person name="Charron P."/>
            <person name="St-Onge C."/>
            <person name="Giorgi J."/>
            <person name="Grigoriev I.V."/>
            <person name="Roux C."/>
            <person name="Martin F.M."/>
            <person name="Corradi N."/>
        </authorList>
    </citation>
    <scope>NUCLEOTIDE SEQUENCE [LARGE SCALE GENOMIC DNA]</scope>
    <source>
        <strain evidence="1 2">A5</strain>
    </source>
</reference>
<sequence>MVVMGFDDEIITNELFSDILFIPIFIRIDRILIVVSQIGISSHKGCYGAGPGFLSTLITKYKGKQSLFVQSIEDNCNLDVYDGDINQYHNEGITPNEIWKSINILNKQQIKTRKIASPFSDWSKLFKNWYEQNNTIIQFPNILFQIYPANYQFQEKELGAWRAIFRASGCINITPFTKKQHIIEFWTKAPDLLSDRDNLANLFKSGMLLLVEKKSSFQLNSEEDRGTEKKLRRSSTKNRILIPQDIDDVFNATTQSLDEIIRQAALMQEIGVDQLNQIEGLQTLLGESLDHTNTLNQDLIRTQRCSISKPTESAECWRRRHAGCIRQAQNWQRQYRISQTQVQAQAQNILNLQQQILALQNNPPNMATIQDVMHTISPGLAQLPFYDGQEPPDSYYQKLRAVNEMARPLAFAGFNAAMRCNVMKNKMSGRFIPVPVNNPYNGNAPINTEPEFLNWLQGKYRDVMVGTNQGTIIARDPQFDLIFDI</sequence>
<accession>A0A2N0QCR9</accession>
<gene>
    <name evidence="1" type="ORF">RhiirA5_406524</name>
</gene>
<reference evidence="1 2" key="1">
    <citation type="submission" date="2016-04" db="EMBL/GenBank/DDBJ databases">
        <title>Genome analyses suggest a sexual origin of heterokaryosis in a supposedly ancient asexual fungus.</title>
        <authorList>
            <person name="Ropars J."/>
            <person name="Sedzielewska K."/>
            <person name="Noel J."/>
            <person name="Charron P."/>
            <person name="Farinelli L."/>
            <person name="Marton T."/>
            <person name="Kruger M."/>
            <person name="Pelin A."/>
            <person name="Brachmann A."/>
            <person name="Corradi N."/>
        </authorList>
    </citation>
    <scope>NUCLEOTIDE SEQUENCE [LARGE SCALE GENOMIC DNA]</scope>
    <source>
        <strain evidence="1 2">A5</strain>
    </source>
</reference>
<dbReference type="VEuPathDB" id="FungiDB:RhiirFUN_022054"/>
<protein>
    <submittedName>
        <fullName evidence="1">Uncharacterized protein</fullName>
    </submittedName>
</protein>
<dbReference type="VEuPathDB" id="FungiDB:RhiirFUN_008531"/>
<proteinExistence type="predicted"/>
<name>A0A2N0QCR9_9GLOM</name>
<organism evidence="1 2">
    <name type="scientific">Rhizophagus irregularis</name>
    <dbReference type="NCBI Taxonomy" id="588596"/>
    <lineage>
        <taxon>Eukaryota</taxon>
        <taxon>Fungi</taxon>
        <taxon>Fungi incertae sedis</taxon>
        <taxon>Mucoromycota</taxon>
        <taxon>Glomeromycotina</taxon>
        <taxon>Glomeromycetes</taxon>
        <taxon>Glomerales</taxon>
        <taxon>Glomeraceae</taxon>
        <taxon>Rhizophagus</taxon>
    </lineage>
</organism>
<comment type="caution">
    <text evidence="1">The sequence shown here is derived from an EMBL/GenBank/DDBJ whole genome shotgun (WGS) entry which is preliminary data.</text>
</comment>
<dbReference type="VEuPathDB" id="FungiDB:RhiirA1_487274"/>
<evidence type="ECO:0000313" key="2">
    <source>
        <dbReference type="Proteomes" id="UP000232722"/>
    </source>
</evidence>
<dbReference type="VEuPathDB" id="FungiDB:FUN_005027"/>
<dbReference type="Proteomes" id="UP000232722">
    <property type="component" value="Unassembled WGS sequence"/>
</dbReference>
<dbReference type="AlphaFoldDB" id="A0A2N0QCR9"/>